<dbReference type="PROSITE" id="PS00135">
    <property type="entry name" value="TRYPSIN_SER"/>
    <property type="match status" value="1"/>
</dbReference>
<protein>
    <recommendedName>
        <fullName evidence="7">Peptidase S1 domain-containing protein</fullName>
    </recommendedName>
</protein>
<feature type="compositionally biased region" description="Low complexity" evidence="6">
    <location>
        <begin position="288"/>
        <end position="309"/>
    </location>
</feature>
<dbReference type="STRING" id="7918.ENSLOCP00000000064"/>
<dbReference type="eggNOG" id="KOG3627">
    <property type="taxonomic scope" value="Eukaryota"/>
</dbReference>
<evidence type="ECO:0000313" key="8">
    <source>
        <dbReference type="Ensembl" id="ENSLOCP00000000064.1"/>
    </source>
</evidence>
<dbReference type="GO" id="GO:0006508">
    <property type="term" value="P:proteolysis"/>
    <property type="evidence" value="ECO:0007669"/>
    <property type="project" value="UniProtKB-KW"/>
</dbReference>
<evidence type="ECO:0000256" key="4">
    <source>
        <dbReference type="ARBA" id="ARBA00023157"/>
    </source>
</evidence>
<dbReference type="PANTHER" id="PTHR24253">
    <property type="entry name" value="TRANSMEMBRANE PROTEASE SERINE"/>
    <property type="match status" value="1"/>
</dbReference>
<dbReference type="InterPro" id="IPR018114">
    <property type="entry name" value="TRYPSIN_HIS"/>
</dbReference>
<dbReference type="InterPro" id="IPR001254">
    <property type="entry name" value="Trypsin_dom"/>
</dbReference>
<name>W5LVA7_LEPOC</name>
<dbReference type="PROSITE" id="PS50240">
    <property type="entry name" value="TRYPSIN_DOM"/>
    <property type="match status" value="2"/>
</dbReference>
<dbReference type="HOGENOM" id="CLU_004497_3_0_1"/>
<keyword evidence="9" id="KW-1185">Reference proteome</keyword>
<evidence type="ECO:0000256" key="3">
    <source>
        <dbReference type="ARBA" id="ARBA00022801"/>
    </source>
</evidence>
<organism evidence="8 9">
    <name type="scientific">Lepisosteus oculatus</name>
    <name type="common">Spotted gar</name>
    <dbReference type="NCBI Taxonomy" id="7918"/>
    <lineage>
        <taxon>Eukaryota</taxon>
        <taxon>Metazoa</taxon>
        <taxon>Chordata</taxon>
        <taxon>Craniata</taxon>
        <taxon>Vertebrata</taxon>
        <taxon>Euteleostomi</taxon>
        <taxon>Actinopterygii</taxon>
        <taxon>Neopterygii</taxon>
        <taxon>Holostei</taxon>
        <taxon>Semionotiformes</taxon>
        <taxon>Lepisosteidae</taxon>
        <taxon>Lepisosteus</taxon>
    </lineage>
</organism>
<sequence>CSRRLQCFPLSEGVNLSSLSLVSPACGQAPLNPSALQGDYAQEGSWPWQASLHWNGQYLCGGSLINSDWVLTSAICFYWTNRIASQWTVYLGRQTQLGSNPHQVSRGVQTIILYPYTSYFFYDNIALVKLSSPVNFTDYIQPICLADTGSSFHNGTSCWLTGWGNMTDRTTFLSGNQTLQQVQLPLIENKECVDQIYNLYSFPYVTESMICAGDLFYPIFLSGSPLVCKHESTWIQAGVVNFRNYCPRYLMVHTGVSNYKSWIKEQIGSNTTEFEVFSSNSTCNVPTALPDTTAPSTTTAPVSTASSTTVQTNPTCPSHPGTDQPHLSLKLNNRHSSEDSSSQTKKEKMFLLWVLILNVFEGKRRPRKKLSSSPLSRSSIVGGQDAKEGQWPWMVYLKIVPKHTKQEGHNECGGSLISERWVLTAAHCFDEPPELSQSRALLGGYQLAAAPRHRQVRKLKRTVLHERYRASTRQRSGSDIALVELDSPVTYTKFVQPVHLARGSDHFTPNSECWATGWGQTGEDKPLPKPYTLQQVRLSIMKRQLCKKLFKGRWVIMADMLCAGFQHGGKDTCTGDSGGPLVCKKKTVWVQAGIVSIGDGCGKPNSPGIYTRVSSFRTWIKTHVKDGGFWD</sequence>
<dbReference type="InterPro" id="IPR009003">
    <property type="entry name" value="Peptidase_S1_PA"/>
</dbReference>
<dbReference type="InParanoid" id="W5LVA7"/>
<dbReference type="Gene3D" id="2.40.10.10">
    <property type="entry name" value="Trypsin-like serine proteases"/>
    <property type="match status" value="2"/>
</dbReference>
<dbReference type="InterPro" id="IPR001314">
    <property type="entry name" value="Peptidase_S1A"/>
</dbReference>
<reference evidence="9" key="1">
    <citation type="submission" date="2011-12" db="EMBL/GenBank/DDBJ databases">
        <title>The Draft Genome of Lepisosteus oculatus.</title>
        <authorList>
            <consortium name="The Broad Institute Genome Assembly &amp; Analysis Group"/>
            <consortium name="Computational R&amp;D Group"/>
            <consortium name="and Sequencing Platform"/>
            <person name="Di Palma F."/>
            <person name="Alfoldi J."/>
            <person name="Johnson J."/>
            <person name="Berlin A."/>
            <person name="Gnerre S."/>
            <person name="Jaffe D."/>
            <person name="MacCallum I."/>
            <person name="Young S."/>
            <person name="Walker B.J."/>
            <person name="Lander E.S."/>
            <person name="Lindblad-Toh K."/>
        </authorList>
    </citation>
    <scope>NUCLEOTIDE SEQUENCE [LARGE SCALE GENOMIC DNA]</scope>
</reference>
<dbReference type="Pfam" id="PF00089">
    <property type="entry name" value="Trypsin"/>
    <property type="match status" value="2"/>
</dbReference>
<evidence type="ECO:0000256" key="6">
    <source>
        <dbReference type="SAM" id="MobiDB-lite"/>
    </source>
</evidence>
<evidence type="ECO:0000259" key="7">
    <source>
        <dbReference type="PROSITE" id="PS50240"/>
    </source>
</evidence>
<dbReference type="GO" id="GO:0004252">
    <property type="term" value="F:serine-type endopeptidase activity"/>
    <property type="evidence" value="ECO:0007669"/>
    <property type="project" value="InterPro"/>
</dbReference>
<reference evidence="8" key="3">
    <citation type="submission" date="2025-09" db="UniProtKB">
        <authorList>
            <consortium name="Ensembl"/>
        </authorList>
    </citation>
    <scope>IDENTIFICATION</scope>
</reference>
<dbReference type="FunFam" id="2.40.10.10:FF:000024">
    <property type="entry name" value="Serine protease 53"/>
    <property type="match status" value="2"/>
</dbReference>
<dbReference type="Proteomes" id="UP000018468">
    <property type="component" value="Unassembled WGS sequence"/>
</dbReference>
<dbReference type="InterPro" id="IPR033116">
    <property type="entry name" value="TRYPSIN_SER"/>
</dbReference>
<dbReference type="CDD" id="cd00190">
    <property type="entry name" value="Tryp_SPc"/>
    <property type="match status" value="2"/>
</dbReference>
<proteinExistence type="predicted"/>
<dbReference type="Bgee" id="ENSLOCG00000000054">
    <property type="expression patterns" value="Expressed in bone element and 11 other cell types or tissues"/>
</dbReference>
<feature type="domain" description="Peptidase S1" evidence="7">
    <location>
        <begin position="35"/>
        <end position="268"/>
    </location>
</feature>
<keyword evidence="1 5" id="KW-0645">Protease</keyword>
<dbReference type="PANTHER" id="PTHR24253:SF127">
    <property type="entry name" value="SERINE PROTEASE 27-LIKE"/>
    <property type="match status" value="1"/>
</dbReference>
<reference evidence="8" key="2">
    <citation type="submission" date="2025-08" db="UniProtKB">
        <authorList>
            <consortium name="Ensembl"/>
        </authorList>
    </citation>
    <scope>IDENTIFICATION</scope>
</reference>
<dbReference type="AlphaFoldDB" id="W5LVA7"/>
<dbReference type="Ensembl" id="ENSLOCT00000000064.1">
    <property type="protein sequence ID" value="ENSLOCP00000000064.1"/>
    <property type="gene ID" value="ENSLOCG00000000054.1"/>
</dbReference>
<dbReference type="GO" id="GO:0008236">
    <property type="term" value="F:serine-type peptidase activity"/>
    <property type="evidence" value="ECO:0000318"/>
    <property type="project" value="GO_Central"/>
</dbReference>
<feature type="domain" description="Peptidase S1" evidence="7">
    <location>
        <begin position="380"/>
        <end position="625"/>
    </location>
</feature>
<keyword evidence="2" id="KW-0732">Signal</keyword>
<dbReference type="PROSITE" id="PS00134">
    <property type="entry name" value="TRYPSIN_HIS"/>
    <property type="match status" value="1"/>
</dbReference>
<keyword evidence="3 5" id="KW-0378">Hydrolase</keyword>
<keyword evidence="5" id="KW-0720">Serine protease</keyword>
<keyword evidence="4" id="KW-1015">Disulfide bond</keyword>
<dbReference type="PRINTS" id="PR00722">
    <property type="entry name" value="CHYMOTRYPSIN"/>
</dbReference>
<accession>W5LVA7</accession>
<dbReference type="GeneTree" id="ENSGT00940000155138"/>
<dbReference type="SMART" id="SM00020">
    <property type="entry name" value="Tryp_SPc"/>
    <property type="match status" value="2"/>
</dbReference>
<evidence type="ECO:0000256" key="1">
    <source>
        <dbReference type="ARBA" id="ARBA00022670"/>
    </source>
</evidence>
<feature type="region of interest" description="Disordered" evidence="6">
    <location>
        <begin position="288"/>
        <end position="343"/>
    </location>
</feature>
<dbReference type="OMA" id="RTWIKTH"/>
<evidence type="ECO:0000256" key="2">
    <source>
        <dbReference type="ARBA" id="ARBA00022729"/>
    </source>
</evidence>
<dbReference type="InterPro" id="IPR043504">
    <property type="entry name" value="Peptidase_S1_PA_chymotrypsin"/>
</dbReference>
<dbReference type="SUPFAM" id="SSF50494">
    <property type="entry name" value="Trypsin-like serine proteases"/>
    <property type="match status" value="2"/>
</dbReference>
<evidence type="ECO:0000313" key="9">
    <source>
        <dbReference type="Proteomes" id="UP000018468"/>
    </source>
</evidence>
<evidence type="ECO:0000256" key="5">
    <source>
        <dbReference type="RuleBase" id="RU363034"/>
    </source>
</evidence>